<dbReference type="Gene3D" id="3.30.70.270">
    <property type="match status" value="1"/>
</dbReference>
<dbReference type="InterPro" id="IPR001905">
    <property type="entry name" value="Ammonium_transpt"/>
</dbReference>
<dbReference type="FunFam" id="3.30.70.270:FF:000001">
    <property type="entry name" value="Diguanylate cyclase domain protein"/>
    <property type="match status" value="1"/>
</dbReference>
<evidence type="ECO:0000256" key="8">
    <source>
        <dbReference type="RuleBase" id="RU362002"/>
    </source>
</evidence>
<dbReference type="AlphaFoldDB" id="A0A6M4GVB0"/>
<gene>
    <name evidence="10" type="ORF">DSM104443_00636</name>
</gene>
<evidence type="ECO:0000256" key="5">
    <source>
        <dbReference type="ARBA" id="ARBA00022989"/>
    </source>
</evidence>
<comment type="similarity">
    <text evidence="2 8">Belongs to the ammonia transporter channel (TC 1.A.11.2) family.</text>
</comment>
<feature type="transmembrane region" description="Helical" evidence="8">
    <location>
        <begin position="12"/>
        <end position="35"/>
    </location>
</feature>
<dbReference type="InterPro" id="IPR029787">
    <property type="entry name" value="Nucleotide_cyclase"/>
</dbReference>
<proteinExistence type="inferred from homology"/>
<dbReference type="InterPro" id="IPR000160">
    <property type="entry name" value="GGDEF_dom"/>
</dbReference>
<dbReference type="InterPro" id="IPR024041">
    <property type="entry name" value="NH4_transpt_AmtB-like_dom"/>
</dbReference>
<dbReference type="CDD" id="cd01949">
    <property type="entry name" value="GGDEF"/>
    <property type="match status" value="1"/>
</dbReference>
<evidence type="ECO:0000256" key="1">
    <source>
        <dbReference type="ARBA" id="ARBA00004141"/>
    </source>
</evidence>
<evidence type="ECO:0000256" key="3">
    <source>
        <dbReference type="ARBA" id="ARBA00022448"/>
    </source>
</evidence>
<feature type="transmembrane region" description="Helical" evidence="8">
    <location>
        <begin position="47"/>
        <end position="69"/>
    </location>
</feature>
<feature type="domain" description="GGDEF" evidence="9">
    <location>
        <begin position="493"/>
        <end position="627"/>
    </location>
</feature>
<dbReference type="PANTHER" id="PTHR11730:SF6">
    <property type="entry name" value="AMMONIUM TRANSPORTER"/>
    <property type="match status" value="1"/>
</dbReference>
<keyword evidence="6 8" id="KW-0472">Membrane</keyword>
<dbReference type="EMBL" id="CP053069">
    <property type="protein sequence ID" value="QJR09587.1"/>
    <property type="molecule type" value="Genomic_DNA"/>
</dbReference>
<evidence type="ECO:0000256" key="7">
    <source>
        <dbReference type="ARBA" id="ARBA00023177"/>
    </source>
</evidence>
<dbReference type="KEGG" id="uru:DSM104443_00636"/>
<dbReference type="NCBIfam" id="TIGR00254">
    <property type="entry name" value="GGDEF"/>
    <property type="match status" value="1"/>
</dbReference>
<feature type="transmembrane region" description="Helical" evidence="8">
    <location>
        <begin position="317"/>
        <end position="336"/>
    </location>
</feature>
<feature type="transmembrane region" description="Helical" evidence="8">
    <location>
        <begin position="161"/>
        <end position="181"/>
    </location>
</feature>
<keyword evidence="3 8" id="KW-0813">Transport</keyword>
<evidence type="ECO:0000256" key="4">
    <source>
        <dbReference type="ARBA" id="ARBA00022692"/>
    </source>
</evidence>
<evidence type="ECO:0000313" key="10">
    <source>
        <dbReference type="EMBL" id="QJR09587.1"/>
    </source>
</evidence>
<dbReference type="PRINTS" id="PR00342">
    <property type="entry name" value="RHESUSRHD"/>
</dbReference>
<feature type="transmembrane region" description="Helical" evidence="8">
    <location>
        <begin position="120"/>
        <end position="141"/>
    </location>
</feature>
<dbReference type="SUPFAM" id="SSF55073">
    <property type="entry name" value="Nucleotide cyclase"/>
    <property type="match status" value="1"/>
</dbReference>
<dbReference type="PROSITE" id="PS50887">
    <property type="entry name" value="GGDEF"/>
    <property type="match status" value="1"/>
</dbReference>
<comment type="subcellular location">
    <subcellularLocation>
        <location evidence="8">Cell membrane</location>
        <topology evidence="8">Multi-pass membrane protein</topology>
    </subcellularLocation>
    <subcellularLocation>
        <location evidence="1">Membrane</location>
        <topology evidence="1">Multi-pass membrane protein</topology>
    </subcellularLocation>
</comment>
<sequence length="636" mass="67853">MTPVHTPTDILWVLLSACLVVAMQAGFTCVESGLVRAKNSINVAFKNLIDFCISCALFAVLGFGMMFGPSWGGWIGWDPNAIIEKPSNWVMAFFFFQAAFCGTATTIVSGAVAERMRFSAYCATAVLTSLLIYPVSGHWAWGGALDGQVTGWLGKMGFIDFAGSTVVHSVGGWVSLAAILLMGPRVGRFGPGGRAIEGYNIPMATLGVFLLWVSWFGFNGGSTLALDERVPGIIVNTMLAGATGGLAALALAWAMLRRPVVDRTMNGVLAGLVAITANCHVVTAPSALVIGAVGGIVCVLGMSLLDRLKIDDAVGAVPVHLFAGIWGTMAVALFAHDGAWLPGLTRWDLFLVQLTGVLSIGAYAFVASYASFALINLVLRLRVTAAEERIGLNIAEHGAGSSVLDLIVQMNHQAREGDFSRRVDVEPETEAARIAMFYNGVLDKFQVENDRHKMALKKVAHLANYDTLTGLGNRRLCFEAIKRALARSARTGKMAAVFYVDLDNFKGINDRFGHDAGDQVLREVAKRMSRTVRDTDIVARLGGDEFALVLEDLEDAEQTRIVAKKLLAALAEPIALSNGEVLVTASIGMAFVEPGDTEDASAVLQRADHAMYTAKIGGKGAARSHGEGHDDFVPSL</sequence>
<feature type="transmembrane region" description="Helical" evidence="8">
    <location>
        <begin position="201"/>
        <end position="218"/>
    </location>
</feature>
<dbReference type="GO" id="GO:0008519">
    <property type="term" value="F:ammonium channel activity"/>
    <property type="evidence" value="ECO:0007669"/>
    <property type="project" value="InterPro"/>
</dbReference>
<dbReference type="Proteomes" id="UP000501534">
    <property type="component" value="Chromosome"/>
</dbReference>
<dbReference type="InterPro" id="IPR029020">
    <property type="entry name" value="Ammonium/urea_transptr"/>
</dbReference>
<dbReference type="InterPro" id="IPR018047">
    <property type="entry name" value="Ammonium_transpt_CS"/>
</dbReference>
<accession>A0A6M4GVB0</accession>
<dbReference type="PANTHER" id="PTHR11730">
    <property type="entry name" value="AMMONIUM TRANSPORTER"/>
    <property type="match status" value="1"/>
</dbReference>
<keyword evidence="5 8" id="KW-1133">Transmembrane helix</keyword>
<feature type="transmembrane region" description="Helical" evidence="8">
    <location>
        <begin position="356"/>
        <end position="379"/>
    </location>
</feature>
<feature type="transmembrane region" description="Helical" evidence="8">
    <location>
        <begin position="289"/>
        <end position="305"/>
    </location>
</feature>
<dbReference type="GO" id="GO:0097272">
    <property type="term" value="P:ammonium homeostasis"/>
    <property type="evidence" value="ECO:0007669"/>
    <property type="project" value="TreeGrafter"/>
</dbReference>
<dbReference type="GO" id="GO:0003824">
    <property type="term" value="F:catalytic activity"/>
    <property type="evidence" value="ECO:0007669"/>
    <property type="project" value="UniProtKB-ARBA"/>
</dbReference>
<dbReference type="Gene3D" id="1.10.3430.10">
    <property type="entry name" value="Ammonium transporter AmtB like domains"/>
    <property type="match status" value="1"/>
</dbReference>
<dbReference type="RefSeq" id="WP_171089420.1">
    <property type="nucleotide sequence ID" value="NZ_CP053069.1"/>
</dbReference>
<dbReference type="InterPro" id="IPR002229">
    <property type="entry name" value="RhesusRHD"/>
</dbReference>
<dbReference type="SUPFAM" id="SSF111352">
    <property type="entry name" value="Ammonium transporter"/>
    <property type="match status" value="1"/>
</dbReference>
<dbReference type="PROSITE" id="PS01219">
    <property type="entry name" value="AMMONIUM_TRANSP"/>
    <property type="match status" value="1"/>
</dbReference>
<name>A0A6M4GVB0_9PROT</name>
<keyword evidence="11" id="KW-1185">Reference proteome</keyword>
<evidence type="ECO:0000313" key="11">
    <source>
        <dbReference type="Proteomes" id="UP000501534"/>
    </source>
</evidence>
<feature type="transmembrane region" description="Helical" evidence="8">
    <location>
        <begin position="89"/>
        <end position="113"/>
    </location>
</feature>
<dbReference type="Pfam" id="PF00990">
    <property type="entry name" value="GGDEF"/>
    <property type="match status" value="1"/>
</dbReference>
<evidence type="ECO:0000256" key="2">
    <source>
        <dbReference type="ARBA" id="ARBA00005887"/>
    </source>
</evidence>
<dbReference type="NCBIfam" id="TIGR00836">
    <property type="entry name" value="amt"/>
    <property type="match status" value="1"/>
</dbReference>
<keyword evidence="7 8" id="KW-0924">Ammonia transport</keyword>
<protein>
    <recommendedName>
        <fullName evidence="8">Ammonium transporter</fullName>
    </recommendedName>
</protein>
<dbReference type="Pfam" id="PF00909">
    <property type="entry name" value="Ammonium_transp"/>
    <property type="match status" value="1"/>
</dbReference>
<dbReference type="SMART" id="SM00267">
    <property type="entry name" value="GGDEF"/>
    <property type="match status" value="1"/>
</dbReference>
<dbReference type="GO" id="GO:0005886">
    <property type="term" value="C:plasma membrane"/>
    <property type="evidence" value="ECO:0007669"/>
    <property type="project" value="UniProtKB-SubCell"/>
</dbReference>
<feature type="transmembrane region" description="Helical" evidence="8">
    <location>
        <begin position="230"/>
        <end position="253"/>
    </location>
</feature>
<evidence type="ECO:0000256" key="6">
    <source>
        <dbReference type="ARBA" id="ARBA00023136"/>
    </source>
</evidence>
<keyword evidence="4 8" id="KW-0812">Transmembrane</keyword>
<reference evidence="10 11" key="1">
    <citation type="submission" date="2020-04" db="EMBL/GenBank/DDBJ databases">
        <title>Usitatibacter rugosus gen. nov., sp. nov. and Usitatibacter palustris sp. nov., novel members of Usitatibacteraceae fam. nov. within the order Nitrosomonadales isolated from soil.</title>
        <authorList>
            <person name="Huber K.J."/>
            <person name="Neumann-Schaal M."/>
            <person name="Geppert A."/>
            <person name="Luckner M."/>
            <person name="Wanner G."/>
            <person name="Overmann J."/>
        </authorList>
    </citation>
    <scope>NUCLEOTIDE SEQUENCE [LARGE SCALE GENOMIC DNA]</scope>
    <source>
        <strain evidence="10 11">0125_3</strain>
    </source>
</reference>
<evidence type="ECO:0000259" key="9">
    <source>
        <dbReference type="PROSITE" id="PS50887"/>
    </source>
</evidence>
<organism evidence="10 11">
    <name type="scientific">Usitatibacter rugosus</name>
    <dbReference type="NCBI Taxonomy" id="2732067"/>
    <lineage>
        <taxon>Bacteria</taxon>
        <taxon>Pseudomonadati</taxon>
        <taxon>Pseudomonadota</taxon>
        <taxon>Betaproteobacteria</taxon>
        <taxon>Nitrosomonadales</taxon>
        <taxon>Usitatibacteraceae</taxon>
        <taxon>Usitatibacter</taxon>
    </lineage>
</organism>
<dbReference type="InterPro" id="IPR043128">
    <property type="entry name" value="Rev_trsase/Diguanyl_cyclase"/>
</dbReference>